<reference evidence="2 3" key="1">
    <citation type="submission" date="2022-09" db="EMBL/GenBank/DDBJ databases">
        <authorList>
            <person name="Han X.L."/>
            <person name="Wang Q."/>
            <person name="Lu T."/>
        </authorList>
    </citation>
    <scope>NUCLEOTIDE SEQUENCE [LARGE SCALE GENOMIC DNA]</scope>
    <source>
        <strain evidence="2 3">WQ 127069</strain>
    </source>
</reference>
<evidence type="ECO:0000313" key="3">
    <source>
        <dbReference type="Proteomes" id="UP001652445"/>
    </source>
</evidence>
<gene>
    <name evidence="2" type="ORF">OB236_29780</name>
</gene>
<dbReference type="SUPFAM" id="SSF141371">
    <property type="entry name" value="PilZ domain-like"/>
    <property type="match status" value="1"/>
</dbReference>
<evidence type="ECO:0000313" key="2">
    <source>
        <dbReference type="EMBL" id="MCU6796320.1"/>
    </source>
</evidence>
<dbReference type="RefSeq" id="WP_076236362.1">
    <property type="nucleotide sequence ID" value="NZ_JAOQIO010000103.1"/>
</dbReference>
<proteinExistence type="predicted"/>
<comment type="caution">
    <text evidence="2">The sequence shown here is derived from an EMBL/GenBank/DDBJ whole genome shotgun (WGS) entry which is preliminary data.</text>
</comment>
<name>A0ABT2UNU3_9BACL</name>
<dbReference type="Proteomes" id="UP001652445">
    <property type="component" value="Unassembled WGS sequence"/>
</dbReference>
<keyword evidence="3" id="KW-1185">Reference proteome</keyword>
<sequence>MFTSRRKEPFRYIFTKPVDCSFEITEINGSVLTSKIVYAKLIDLSRNGCRIESKLNLNCKANRIKIQIGFNFTDKDISVVGYLRWQQSSLSYHSYGVLFEKNSGLSATIIEELKVYTKASSNSPKVS</sequence>
<feature type="domain" description="PilZ" evidence="1">
    <location>
        <begin position="30"/>
        <end position="107"/>
    </location>
</feature>
<dbReference type="EMBL" id="JAOQIO010000103">
    <property type="protein sequence ID" value="MCU6796320.1"/>
    <property type="molecule type" value="Genomic_DNA"/>
</dbReference>
<accession>A0ABT2UNU3</accession>
<dbReference type="Pfam" id="PF07238">
    <property type="entry name" value="PilZ"/>
    <property type="match status" value="1"/>
</dbReference>
<evidence type="ECO:0000259" key="1">
    <source>
        <dbReference type="Pfam" id="PF07238"/>
    </source>
</evidence>
<dbReference type="InterPro" id="IPR009875">
    <property type="entry name" value="PilZ_domain"/>
</dbReference>
<organism evidence="2 3">
    <name type="scientific">Paenibacillus baimaensis</name>
    <dbReference type="NCBI Taxonomy" id="2982185"/>
    <lineage>
        <taxon>Bacteria</taxon>
        <taxon>Bacillati</taxon>
        <taxon>Bacillota</taxon>
        <taxon>Bacilli</taxon>
        <taxon>Bacillales</taxon>
        <taxon>Paenibacillaceae</taxon>
        <taxon>Paenibacillus</taxon>
    </lineage>
</organism>
<dbReference type="Gene3D" id="2.40.10.220">
    <property type="entry name" value="predicted glycosyltransferase like domains"/>
    <property type="match status" value="1"/>
</dbReference>
<protein>
    <submittedName>
        <fullName evidence="2">PilZ domain-containing protein</fullName>
    </submittedName>
</protein>